<evidence type="ECO:0000259" key="9">
    <source>
        <dbReference type="Pfam" id="PF16916"/>
    </source>
</evidence>
<organism evidence="10 11">
    <name type="scientific">Eshraghiella crossota DSM 2876</name>
    <dbReference type="NCBI Taxonomy" id="511680"/>
    <lineage>
        <taxon>Bacteria</taxon>
        <taxon>Bacillati</taxon>
        <taxon>Bacillota</taxon>
        <taxon>Clostridia</taxon>
        <taxon>Lachnospirales</taxon>
        <taxon>Lachnospiraceae</taxon>
        <taxon>Eshraghiella</taxon>
    </lineage>
</organism>
<evidence type="ECO:0000256" key="4">
    <source>
        <dbReference type="ARBA" id="ARBA00022692"/>
    </source>
</evidence>
<dbReference type="Pfam" id="PF01545">
    <property type="entry name" value="Cation_efflux"/>
    <property type="match status" value="1"/>
</dbReference>
<reference evidence="10 11" key="1">
    <citation type="submission" date="2010-02" db="EMBL/GenBank/DDBJ databases">
        <authorList>
            <person name="Weinstock G."/>
            <person name="Sodergren E."/>
            <person name="Clifton S."/>
            <person name="Fulton L."/>
            <person name="Fulton B."/>
            <person name="Courtney L."/>
            <person name="Fronick C."/>
            <person name="Harrison M."/>
            <person name="Strong C."/>
            <person name="Farmer C."/>
            <person name="Delahaunty K."/>
            <person name="Markovic C."/>
            <person name="Hall O."/>
            <person name="Minx P."/>
            <person name="Tomlinson C."/>
            <person name="Mitreva M."/>
            <person name="Nelson J."/>
            <person name="Hou S."/>
            <person name="Wollam A."/>
            <person name="Pepin K.H."/>
            <person name="Johnson M."/>
            <person name="Bhonagiri V."/>
            <person name="Zhang X."/>
            <person name="Suruliraj S."/>
            <person name="Warren W."/>
            <person name="Chinwalla A."/>
            <person name="Mardis E.R."/>
            <person name="Wilson R.K."/>
        </authorList>
    </citation>
    <scope>NUCLEOTIDE SEQUENCE [LARGE SCALE GENOMIC DNA]</scope>
    <source>
        <strain evidence="10 11">DSM 2876</strain>
    </source>
</reference>
<dbReference type="InterPro" id="IPR058533">
    <property type="entry name" value="Cation_efflux_TM"/>
</dbReference>
<comment type="similarity">
    <text evidence="2">Belongs to the cation diffusion facilitator (CDF) transporter (TC 2.A.4) family.</text>
</comment>
<dbReference type="RefSeq" id="WP_005603458.1">
    <property type="nucleotide sequence ID" value="NZ_GG663524.1"/>
</dbReference>
<evidence type="ECO:0000313" key="11">
    <source>
        <dbReference type="Proteomes" id="UP000006238"/>
    </source>
</evidence>
<keyword evidence="4 7" id="KW-0812">Transmembrane</keyword>
<dbReference type="GO" id="GO:0008324">
    <property type="term" value="F:monoatomic cation transmembrane transporter activity"/>
    <property type="evidence" value="ECO:0007669"/>
    <property type="project" value="InterPro"/>
</dbReference>
<comment type="caution">
    <text evidence="10">The sequence shown here is derived from an EMBL/GenBank/DDBJ whole genome shotgun (WGS) entry which is preliminary data.</text>
</comment>
<dbReference type="STRING" id="45851.BHV86_09275"/>
<gene>
    <name evidence="10" type="ORF">BUTYVIB_01707</name>
</gene>
<dbReference type="GeneID" id="98918070"/>
<sequence length="395" mass="43760">MISFLSRLFIKDRTNYNDSTVRKKYGTLTGLTGIFLNICLFAGKFIAGIVTGAISITADAFNNLSDAGSSFVTLMGFRLAYKEPDSGHPYGHGRMEYISGFIVSIMIILMGFELGKSSFERIINPKDIETGTLSIVVLTVSIVVKIYMNFYNRHYGKLLNSASMKATATDSLSDSVATSVVLISVIIARITGVSVDGYVGMAVSLFILFAGIKSVKDTIDPLLGQPPEQDFVNKIYKIANSYDQIVGIHDLVVHDYGPARRMISFHGEVPEDGNINELHEVIDRCERQIRKELGCETIIHMDPIAVNDEKVNKLKSILVKKIKDYNPDITIHDFRVVDGPNRQNVIFDAVVPIECKDKSADVEKKLGELVRELPGNCYGVIDIDRQFINFGGVNQ</sequence>
<evidence type="ECO:0000256" key="1">
    <source>
        <dbReference type="ARBA" id="ARBA00004141"/>
    </source>
</evidence>
<dbReference type="InterPro" id="IPR027469">
    <property type="entry name" value="Cation_efflux_TMD_sf"/>
</dbReference>
<dbReference type="InterPro" id="IPR050291">
    <property type="entry name" value="CDF_Transporter"/>
</dbReference>
<dbReference type="PANTHER" id="PTHR43840">
    <property type="entry name" value="MITOCHONDRIAL METAL TRANSPORTER 1-RELATED"/>
    <property type="match status" value="1"/>
</dbReference>
<dbReference type="Gene3D" id="1.20.1510.10">
    <property type="entry name" value="Cation efflux protein transmembrane domain"/>
    <property type="match status" value="1"/>
</dbReference>
<evidence type="ECO:0000256" key="3">
    <source>
        <dbReference type="ARBA" id="ARBA00022448"/>
    </source>
</evidence>
<dbReference type="InterPro" id="IPR027470">
    <property type="entry name" value="Cation_efflux_CTD"/>
</dbReference>
<dbReference type="SUPFAM" id="SSF160240">
    <property type="entry name" value="Cation efflux protein cytoplasmic domain-like"/>
    <property type="match status" value="1"/>
</dbReference>
<evidence type="ECO:0000256" key="5">
    <source>
        <dbReference type="ARBA" id="ARBA00022989"/>
    </source>
</evidence>
<dbReference type="Gene3D" id="3.30.70.1350">
    <property type="entry name" value="Cation efflux protein, cytoplasmic domain"/>
    <property type="match status" value="1"/>
</dbReference>
<feature type="transmembrane region" description="Helical" evidence="7">
    <location>
        <begin position="172"/>
        <end position="191"/>
    </location>
</feature>
<feature type="domain" description="Cation efflux protein transmembrane" evidence="8">
    <location>
        <begin position="33"/>
        <end position="223"/>
    </location>
</feature>
<dbReference type="Proteomes" id="UP000006238">
    <property type="component" value="Unassembled WGS sequence"/>
</dbReference>
<evidence type="ECO:0000256" key="2">
    <source>
        <dbReference type="ARBA" id="ARBA00008114"/>
    </source>
</evidence>
<dbReference type="eggNOG" id="COG0053">
    <property type="taxonomic scope" value="Bacteria"/>
</dbReference>
<dbReference type="HOGENOM" id="CLU_013430_3_4_9"/>
<evidence type="ECO:0000259" key="8">
    <source>
        <dbReference type="Pfam" id="PF01545"/>
    </source>
</evidence>
<proteinExistence type="inferred from homology"/>
<name>D4S0T7_9FIRM</name>
<keyword evidence="11" id="KW-1185">Reference proteome</keyword>
<feature type="domain" description="Cation efflux protein cytoplasmic" evidence="9">
    <location>
        <begin position="227"/>
        <end position="303"/>
    </location>
</feature>
<dbReference type="GO" id="GO:0016020">
    <property type="term" value="C:membrane"/>
    <property type="evidence" value="ECO:0007669"/>
    <property type="project" value="UniProtKB-SubCell"/>
</dbReference>
<feature type="transmembrane region" description="Helical" evidence="7">
    <location>
        <begin position="197"/>
        <end position="215"/>
    </location>
</feature>
<evidence type="ECO:0000256" key="7">
    <source>
        <dbReference type="SAM" id="Phobius"/>
    </source>
</evidence>
<dbReference type="EMBL" id="ABWN01000030">
    <property type="protein sequence ID" value="EFF68435.1"/>
    <property type="molecule type" value="Genomic_DNA"/>
</dbReference>
<feature type="transmembrane region" description="Helical" evidence="7">
    <location>
        <begin position="93"/>
        <end position="112"/>
    </location>
</feature>
<dbReference type="Pfam" id="PF16916">
    <property type="entry name" value="ZT_dimer"/>
    <property type="match status" value="1"/>
</dbReference>
<dbReference type="FunFam" id="1.20.1510.10:FF:000006">
    <property type="entry name" value="Divalent cation efflux transporter"/>
    <property type="match status" value="1"/>
</dbReference>
<protein>
    <submittedName>
        <fullName evidence="10">Cation diffusion facilitator family transporter</fullName>
    </submittedName>
</protein>
<feature type="transmembrane region" description="Helical" evidence="7">
    <location>
        <begin position="132"/>
        <end position="151"/>
    </location>
</feature>
<dbReference type="SUPFAM" id="SSF161111">
    <property type="entry name" value="Cation efflux protein transmembrane domain-like"/>
    <property type="match status" value="1"/>
</dbReference>
<dbReference type="InterPro" id="IPR036837">
    <property type="entry name" value="Cation_efflux_CTD_sf"/>
</dbReference>
<feature type="transmembrane region" description="Helical" evidence="7">
    <location>
        <begin position="34"/>
        <end position="58"/>
    </location>
</feature>
<keyword evidence="6 7" id="KW-0472">Membrane</keyword>
<dbReference type="AlphaFoldDB" id="D4S0T7"/>
<dbReference type="PANTHER" id="PTHR43840:SF15">
    <property type="entry name" value="MITOCHONDRIAL METAL TRANSPORTER 1-RELATED"/>
    <property type="match status" value="1"/>
</dbReference>
<comment type="subcellular location">
    <subcellularLocation>
        <location evidence="1">Membrane</location>
        <topology evidence="1">Multi-pass membrane protein</topology>
    </subcellularLocation>
</comment>
<accession>D4S0T7</accession>
<evidence type="ECO:0000313" key="10">
    <source>
        <dbReference type="EMBL" id="EFF68435.1"/>
    </source>
</evidence>
<dbReference type="NCBIfam" id="TIGR01297">
    <property type="entry name" value="CDF"/>
    <property type="match status" value="1"/>
</dbReference>
<dbReference type="InterPro" id="IPR002524">
    <property type="entry name" value="Cation_efflux"/>
</dbReference>
<keyword evidence="5 7" id="KW-1133">Transmembrane helix</keyword>
<evidence type="ECO:0000256" key="6">
    <source>
        <dbReference type="ARBA" id="ARBA00023136"/>
    </source>
</evidence>
<keyword evidence="3" id="KW-0813">Transport</keyword>